<evidence type="ECO:0000313" key="2">
    <source>
        <dbReference type="EMBL" id="KAJ1198990.1"/>
    </source>
</evidence>
<proteinExistence type="predicted"/>
<dbReference type="EMBL" id="JANPWB010000003">
    <property type="protein sequence ID" value="KAJ1198990.1"/>
    <property type="molecule type" value="Genomic_DNA"/>
</dbReference>
<feature type="region of interest" description="Disordered" evidence="1">
    <location>
        <begin position="1"/>
        <end position="61"/>
    </location>
</feature>
<comment type="caution">
    <text evidence="2">The sequence shown here is derived from an EMBL/GenBank/DDBJ whole genome shotgun (WGS) entry which is preliminary data.</text>
</comment>
<gene>
    <name evidence="2" type="ORF">NDU88_002828</name>
</gene>
<dbReference type="AlphaFoldDB" id="A0AAV7VFJ0"/>
<organism evidence="2 3">
    <name type="scientific">Pleurodeles waltl</name>
    <name type="common">Iberian ribbed newt</name>
    <dbReference type="NCBI Taxonomy" id="8319"/>
    <lineage>
        <taxon>Eukaryota</taxon>
        <taxon>Metazoa</taxon>
        <taxon>Chordata</taxon>
        <taxon>Craniata</taxon>
        <taxon>Vertebrata</taxon>
        <taxon>Euteleostomi</taxon>
        <taxon>Amphibia</taxon>
        <taxon>Batrachia</taxon>
        <taxon>Caudata</taxon>
        <taxon>Salamandroidea</taxon>
        <taxon>Salamandridae</taxon>
        <taxon>Pleurodelinae</taxon>
        <taxon>Pleurodeles</taxon>
    </lineage>
</organism>
<dbReference type="Proteomes" id="UP001066276">
    <property type="component" value="Chromosome 2_1"/>
</dbReference>
<protein>
    <submittedName>
        <fullName evidence="2">Uncharacterized protein</fullName>
    </submittedName>
</protein>
<sequence>MRGANQEEESGSIEQEDSESCSMEQEDDKSNNVEQEDDVHGTVNQEDSESVDKELEGRRRTVVMEDIRGIVLVARSQG</sequence>
<keyword evidence="3" id="KW-1185">Reference proteome</keyword>
<feature type="compositionally biased region" description="Acidic residues" evidence="1">
    <location>
        <begin position="1"/>
        <end position="27"/>
    </location>
</feature>
<evidence type="ECO:0000313" key="3">
    <source>
        <dbReference type="Proteomes" id="UP001066276"/>
    </source>
</evidence>
<evidence type="ECO:0000256" key="1">
    <source>
        <dbReference type="SAM" id="MobiDB-lite"/>
    </source>
</evidence>
<feature type="compositionally biased region" description="Basic and acidic residues" evidence="1">
    <location>
        <begin position="50"/>
        <end position="61"/>
    </location>
</feature>
<reference evidence="2" key="1">
    <citation type="journal article" date="2022" name="bioRxiv">
        <title>Sequencing and chromosome-scale assembly of the giantPleurodeles waltlgenome.</title>
        <authorList>
            <person name="Brown T."/>
            <person name="Elewa A."/>
            <person name="Iarovenko S."/>
            <person name="Subramanian E."/>
            <person name="Araus A.J."/>
            <person name="Petzold A."/>
            <person name="Susuki M."/>
            <person name="Suzuki K.-i.T."/>
            <person name="Hayashi T."/>
            <person name="Toyoda A."/>
            <person name="Oliveira C."/>
            <person name="Osipova E."/>
            <person name="Leigh N.D."/>
            <person name="Simon A."/>
            <person name="Yun M.H."/>
        </authorList>
    </citation>
    <scope>NUCLEOTIDE SEQUENCE</scope>
    <source>
        <strain evidence="2">20211129_DDA</strain>
        <tissue evidence="2">Liver</tissue>
    </source>
</reference>
<accession>A0AAV7VFJ0</accession>
<name>A0AAV7VFJ0_PLEWA</name>